<dbReference type="InterPro" id="IPR045863">
    <property type="entry name" value="CorA_TM1_TM2"/>
</dbReference>
<dbReference type="GO" id="GO:0000287">
    <property type="term" value="F:magnesium ion binding"/>
    <property type="evidence" value="ECO:0007669"/>
    <property type="project" value="TreeGrafter"/>
</dbReference>
<dbReference type="RefSeq" id="WP_022033039.1">
    <property type="nucleotide sequence ID" value="NZ_CABJBJ010000001.1"/>
</dbReference>
<feature type="transmembrane region" description="Helical" evidence="13">
    <location>
        <begin position="262"/>
        <end position="285"/>
    </location>
</feature>
<evidence type="ECO:0000256" key="7">
    <source>
        <dbReference type="ARBA" id="ARBA00022989"/>
    </source>
</evidence>
<evidence type="ECO:0000256" key="12">
    <source>
        <dbReference type="SAM" id="Coils"/>
    </source>
</evidence>
<gene>
    <name evidence="14" type="ORF">GNE07_03040</name>
</gene>
<dbReference type="EMBL" id="WNME01000002">
    <property type="protein sequence ID" value="MUB62051.1"/>
    <property type="molecule type" value="Genomic_DNA"/>
</dbReference>
<dbReference type="Proteomes" id="UP000434223">
    <property type="component" value="Unassembled WGS sequence"/>
</dbReference>
<keyword evidence="6" id="KW-0460">Magnesium</keyword>
<keyword evidence="8" id="KW-0406">Ion transport</keyword>
<comment type="subcellular location">
    <subcellularLocation>
        <location evidence="1">Cell membrane</location>
        <topology evidence="1">Multi-pass membrane protein</topology>
    </subcellularLocation>
</comment>
<comment type="catalytic activity">
    <reaction evidence="10">
        <text>Mg(2+)(in) = Mg(2+)(out)</text>
        <dbReference type="Rhea" id="RHEA:29827"/>
        <dbReference type="ChEBI" id="CHEBI:18420"/>
    </reaction>
</comment>
<dbReference type="Pfam" id="PF01544">
    <property type="entry name" value="CorA"/>
    <property type="match status" value="1"/>
</dbReference>
<evidence type="ECO:0000256" key="3">
    <source>
        <dbReference type="ARBA" id="ARBA00022448"/>
    </source>
</evidence>
<keyword evidence="4" id="KW-1003">Cell membrane</keyword>
<comment type="function">
    <text evidence="11">Mediates influx of magnesium ions. Alternates between open and closed states. Activated by low cytoplasmic Mg(2+) levels. Inactive when cytoplasmic Mg(2+) levels are high.</text>
</comment>
<protein>
    <submittedName>
        <fullName evidence="14">Magnesium transporter CorA</fullName>
    </submittedName>
</protein>
<evidence type="ECO:0000256" key="4">
    <source>
        <dbReference type="ARBA" id="ARBA00022475"/>
    </source>
</evidence>
<dbReference type="FunFam" id="1.20.58.340:FF:000004">
    <property type="entry name" value="Magnesium transport protein CorA"/>
    <property type="match status" value="1"/>
</dbReference>
<dbReference type="AlphaFoldDB" id="A0AAW9WBH1"/>
<evidence type="ECO:0000256" key="5">
    <source>
        <dbReference type="ARBA" id="ARBA00022692"/>
    </source>
</evidence>
<dbReference type="PANTHER" id="PTHR46494:SF1">
    <property type="entry name" value="CORA FAMILY METAL ION TRANSPORTER (EUROFUNG)"/>
    <property type="match status" value="1"/>
</dbReference>
<dbReference type="GO" id="GO:0005886">
    <property type="term" value="C:plasma membrane"/>
    <property type="evidence" value="ECO:0007669"/>
    <property type="project" value="UniProtKB-SubCell"/>
</dbReference>
<dbReference type="GO" id="GO:0050897">
    <property type="term" value="F:cobalt ion binding"/>
    <property type="evidence" value="ECO:0007669"/>
    <property type="project" value="TreeGrafter"/>
</dbReference>
<evidence type="ECO:0000256" key="8">
    <source>
        <dbReference type="ARBA" id="ARBA00023065"/>
    </source>
</evidence>
<evidence type="ECO:0000256" key="9">
    <source>
        <dbReference type="ARBA" id="ARBA00023136"/>
    </source>
</evidence>
<dbReference type="GO" id="GO:0015087">
    <property type="term" value="F:cobalt ion transmembrane transporter activity"/>
    <property type="evidence" value="ECO:0007669"/>
    <property type="project" value="TreeGrafter"/>
</dbReference>
<accession>A0AAW9WBH1</accession>
<sequence>MVRYSFGTRLTRLSDEEGRNRAGTCITVMTLEEFRETKELYLHRKVMVHSMENIHYCKAEAYGGCTMGTFMIPNKKDLLGEKFSFGFYVTDTELILLDEGDMMTDILRRMEDIASKEGAGHGHTGEETGKEKETAAAPAGFLILLMDYLIRNDVLFLQKYEEKLEDMEDELLDHQPKNFYETVIVSRKELLALHTYYEQLISLGEELESNDNHLFSEGECTGFGMFASRASRLHDHVEMLREYVFQIREMYQSQIASNQNQIMSWLTVVTTIFLPLSLLVGWYGMNFINMPELHWKYGYVGMILLSIAIVAVEIWFFKKKKIL</sequence>
<feature type="transmembrane region" description="Helical" evidence="13">
    <location>
        <begin position="297"/>
        <end position="317"/>
    </location>
</feature>
<proteinExistence type="inferred from homology"/>
<dbReference type="CDD" id="cd12826">
    <property type="entry name" value="EcCorA_ZntB-like_u1"/>
    <property type="match status" value="1"/>
</dbReference>
<keyword evidence="5 13" id="KW-0812">Transmembrane</keyword>
<evidence type="ECO:0000256" key="11">
    <source>
        <dbReference type="ARBA" id="ARBA00045497"/>
    </source>
</evidence>
<comment type="similarity">
    <text evidence="2">Belongs to the CorA metal ion transporter (MIT) (TC 1.A.35) family.</text>
</comment>
<reference evidence="14 15" key="1">
    <citation type="submission" date="2019-09" db="EMBL/GenBank/DDBJ databases">
        <title>Draft genome sequencing of Hungatella hathewayi 123Y-2.</title>
        <authorList>
            <person name="Lv Q."/>
            <person name="Li S."/>
        </authorList>
    </citation>
    <scope>NUCLEOTIDE SEQUENCE [LARGE SCALE GENOMIC DNA]</scope>
    <source>
        <strain evidence="14 15">123Y-2</strain>
    </source>
</reference>
<evidence type="ECO:0000256" key="13">
    <source>
        <dbReference type="SAM" id="Phobius"/>
    </source>
</evidence>
<evidence type="ECO:0000256" key="2">
    <source>
        <dbReference type="ARBA" id="ARBA00009765"/>
    </source>
</evidence>
<evidence type="ECO:0000313" key="15">
    <source>
        <dbReference type="Proteomes" id="UP000434223"/>
    </source>
</evidence>
<feature type="coiled-coil region" evidence="12">
    <location>
        <begin position="150"/>
        <end position="177"/>
    </location>
</feature>
<dbReference type="SUPFAM" id="SSF144083">
    <property type="entry name" value="Magnesium transport protein CorA, transmembrane region"/>
    <property type="match status" value="1"/>
</dbReference>
<evidence type="ECO:0000313" key="14">
    <source>
        <dbReference type="EMBL" id="MUB62051.1"/>
    </source>
</evidence>
<dbReference type="InterPro" id="IPR045861">
    <property type="entry name" value="CorA_cytoplasmic_dom"/>
</dbReference>
<dbReference type="InterPro" id="IPR002523">
    <property type="entry name" value="MgTranspt_CorA/ZnTranspt_ZntB"/>
</dbReference>
<keyword evidence="9 13" id="KW-0472">Membrane</keyword>
<name>A0AAW9WBH1_9FIRM</name>
<dbReference type="Gene3D" id="1.20.58.340">
    <property type="entry name" value="Magnesium transport protein CorA, transmembrane region"/>
    <property type="match status" value="2"/>
</dbReference>
<evidence type="ECO:0000256" key="1">
    <source>
        <dbReference type="ARBA" id="ARBA00004651"/>
    </source>
</evidence>
<evidence type="ECO:0000256" key="6">
    <source>
        <dbReference type="ARBA" id="ARBA00022842"/>
    </source>
</evidence>
<keyword evidence="12" id="KW-0175">Coiled coil</keyword>
<organism evidence="14 15">
    <name type="scientific">Hungatella hathewayi</name>
    <dbReference type="NCBI Taxonomy" id="154046"/>
    <lineage>
        <taxon>Bacteria</taxon>
        <taxon>Bacillati</taxon>
        <taxon>Bacillota</taxon>
        <taxon>Clostridia</taxon>
        <taxon>Lachnospirales</taxon>
        <taxon>Lachnospiraceae</taxon>
        <taxon>Hungatella</taxon>
    </lineage>
</organism>
<evidence type="ECO:0000256" key="10">
    <source>
        <dbReference type="ARBA" id="ARBA00034269"/>
    </source>
</evidence>
<comment type="caution">
    <text evidence="14">The sequence shown here is derived from an EMBL/GenBank/DDBJ whole genome shotgun (WGS) entry which is preliminary data.</text>
</comment>
<keyword evidence="3" id="KW-0813">Transport</keyword>
<dbReference type="SUPFAM" id="SSF143865">
    <property type="entry name" value="CorA soluble domain-like"/>
    <property type="match status" value="1"/>
</dbReference>
<dbReference type="PANTHER" id="PTHR46494">
    <property type="entry name" value="CORA FAMILY METAL ION TRANSPORTER (EUROFUNG)"/>
    <property type="match status" value="1"/>
</dbReference>
<keyword evidence="7 13" id="KW-1133">Transmembrane helix</keyword>
<dbReference type="GO" id="GO:0015095">
    <property type="term" value="F:magnesium ion transmembrane transporter activity"/>
    <property type="evidence" value="ECO:0007669"/>
    <property type="project" value="TreeGrafter"/>
</dbReference>